<gene>
    <name evidence="2" type="ORF">AACH10_25315</name>
</gene>
<keyword evidence="1" id="KW-1133">Transmembrane helix</keyword>
<evidence type="ECO:0000256" key="1">
    <source>
        <dbReference type="SAM" id="Phobius"/>
    </source>
</evidence>
<reference evidence="2 3" key="1">
    <citation type="submission" date="2024-04" db="EMBL/GenBank/DDBJ databases">
        <title>Novel species of the genus Ideonella isolated from streams.</title>
        <authorList>
            <person name="Lu H."/>
        </authorList>
    </citation>
    <scope>NUCLEOTIDE SEQUENCE [LARGE SCALE GENOMIC DNA]</scope>
    <source>
        <strain evidence="2 3">DXS22W</strain>
    </source>
</reference>
<evidence type="ECO:0008006" key="4">
    <source>
        <dbReference type="Google" id="ProtNLM"/>
    </source>
</evidence>
<dbReference type="RefSeq" id="WP_341413341.1">
    <property type="nucleotide sequence ID" value="NZ_JBBUTH010000017.1"/>
</dbReference>
<evidence type="ECO:0000313" key="3">
    <source>
        <dbReference type="Proteomes" id="UP001365405"/>
    </source>
</evidence>
<dbReference type="Proteomes" id="UP001365405">
    <property type="component" value="Unassembled WGS sequence"/>
</dbReference>
<organism evidence="2 3">
    <name type="scientific">Pseudaquabacterium inlustre</name>
    <dbReference type="NCBI Taxonomy" id="2984192"/>
    <lineage>
        <taxon>Bacteria</taxon>
        <taxon>Pseudomonadati</taxon>
        <taxon>Pseudomonadota</taxon>
        <taxon>Betaproteobacteria</taxon>
        <taxon>Burkholderiales</taxon>
        <taxon>Sphaerotilaceae</taxon>
        <taxon>Pseudaquabacterium</taxon>
    </lineage>
</organism>
<keyword evidence="1" id="KW-0472">Membrane</keyword>
<protein>
    <recommendedName>
        <fullName evidence="4">MFS transporter</fullName>
    </recommendedName>
</protein>
<dbReference type="EMBL" id="JBBUTH010000017">
    <property type="protein sequence ID" value="MEK8053599.1"/>
    <property type="molecule type" value="Genomic_DNA"/>
</dbReference>
<comment type="caution">
    <text evidence="2">The sequence shown here is derived from an EMBL/GenBank/DDBJ whole genome shotgun (WGS) entry which is preliminary data.</text>
</comment>
<keyword evidence="1" id="KW-0812">Transmembrane</keyword>
<accession>A0ABU9CS70</accession>
<keyword evidence="3" id="KW-1185">Reference proteome</keyword>
<name>A0ABU9CS70_9BURK</name>
<feature type="transmembrane region" description="Helical" evidence="1">
    <location>
        <begin position="25"/>
        <end position="48"/>
    </location>
</feature>
<proteinExistence type="predicted"/>
<feature type="non-terminal residue" evidence="2">
    <location>
        <position position="65"/>
    </location>
</feature>
<evidence type="ECO:0000313" key="2">
    <source>
        <dbReference type="EMBL" id="MEK8053599.1"/>
    </source>
</evidence>
<sequence>MNAIEASWIASAVIGPLTNWSSSSFGIFGSAADFAAIAAFFALVLLGIHAPAGHAMPRTQNFGQA</sequence>